<evidence type="ECO:0000313" key="7">
    <source>
        <dbReference type="Proteomes" id="UP000886808"/>
    </source>
</evidence>
<sequence length="320" mass="35584">MQNCEKYRELCSASIDGELSPQEKRELFEHISKCPACAAYLDDLREMRNAWDDFKQPLPDDMHEYIMQAVLKEAEKPVKTKRHFPVFTTFAAAAACVMLVLSGAVGDIINMTSNNTGDNTRAKPTGKLVMENTDEGETSSYIEPEQTEPEQPEEQLEQTQPVQPRVIEPAQNETKEQTEVAPKTSEVPEENQEQQTDKQTEQQVDNGKQVAPATFSVNPESKKNAAERQSVAIPSSLQTSSFAFCFVAVGSGDVPVIDNAEFIEKNNNTYYFKVTGVISDFDKTVLSLKEKGFETTMRDDLGVKIDANATNGLLVLVVNE</sequence>
<dbReference type="Gene3D" id="1.10.10.1320">
    <property type="entry name" value="Anti-sigma factor, zinc-finger domain"/>
    <property type="match status" value="1"/>
</dbReference>
<keyword evidence="4" id="KW-0812">Transmembrane</keyword>
<evidence type="ECO:0000259" key="5">
    <source>
        <dbReference type="Pfam" id="PF13490"/>
    </source>
</evidence>
<feature type="region of interest" description="Disordered" evidence="3">
    <location>
        <begin position="133"/>
        <end position="223"/>
    </location>
</feature>
<keyword evidence="4" id="KW-0472">Membrane</keyword>
<evidence type="ECO:0000256" key="1">
    <source>
        <dbReference type="ARBA" id="ARBA00024353"/>
    </source>
</evidence>
<evidence type="ECO:0000256" key="2">
    <source>
        <dbReference type="ARBA" id="ARBA00024438"/>
    </source>
</evidence>
<reference evidence="6" key="2">
    <citation type="submission" date="2021-04" db="EMBL/GenBank/DDBJ databases">
        <authorList>
            <person name="Gilroy R."/>
        </authorList>
    </citation>
    <scope>NUCLEOTIDE SEQUENCE</scope>
    <source>
        <strain evidence="6">CHK193-4272</strain>
    </source>
</reference>
<feature type="domain" description="Putative zinc-finger" evidence="5">
    <location>
        <begin position="4"/>
        <end position="38"/>
    </location>
</feature>
<organism evidence="6 7">
    <name type="scientific">Candidatus Butyricicoccus avistercoris</name>
    <dbReference type="NCBI Taxonomy" id="2838518"/>
    <lineage>
        <taxon>Bacteria</taxon>
        <taxon>Bacillati</taxon>
        <taxon>Bacillota</taxon>
        <taxon>Clostridia</taxon>
        <taxon>Eubacteriales</taxon>
        <taxon>Butyricicoccaceae</taxon>
        <taxon>Butyricicoccus</taxon>
    </lineage>
</organism>
<keyword evidence="4" id="KW-1133">Transmembrane helix</keyword>
<gene>
    <name evidence="6" type="ORF">H9746_05330</name>
</gene>
<evidence type="ECO:0000256" key="4">
    <source>
        <dbReference type="SAM" id="Phobius"/>
    </source>
</evidence>
<dbReference type="Proteomes" id="UP000886808">
    <property type="component" value="Unassembled WGS sequence"/>
</dbReference>
<protein>
    <recommendedName>
        <fullName evidence="2">Anti-sigma-W factor RsiW</fullName>
    </recommendedName>
</protein>
<accession>A0A9D1PJH7</accession>
<reference evidence="6" key="1">
    <citation type="journal article" date="2021" name="PeerJ">
        <title>Extensive microbial diversity within the chicken gut microbiome revealed by metagenomics and culture.</title>
        <authorList>
            <person name="Gilroy R."/>
            <person name="Ravi A."/>
            <person name="Getino M."/>
            <person name="Pursley I."/>
            <person name="Horton D.L."/>
            <person name="Alikhan N.F."/>
            <person name="Baker D."/>
            <person name="Gharbi K."/>
            <person name="Hall N."/>
            <person name="Watson M."/>
            <person name="Adriaenssens E.M."/>
            <person name="Foster-Nyarko E."/>
            <person name="Jarju S."/>
            <person name="Secka A."/>
            <person name="Antonio M."/>
            <person name="Oren A."/>
            <person name="Chaudhuri R.R."/>
            <person name="La Ragione R."/>
            <person name="Hildebrand F."/>
            <person name="Pallen M.J."/>
        </authorList>
    </citation>
    <scope>NUCLEOTIDE SEQUENCE</scope>
    <source>
        <strain evidence="6">CHK193-4272</strain>
    </source>
</reference>
<dbReference type="AlphaFoldDB" id="A0A9D1PJH7"/>
<proteinExistence type="inferred from homology"/>
<name>A0A9D1PJH7_9FIRM</name>
<dbReference type="Pfam" id="PF13490">
    <property type="entry name" value="zf-HC2"/>
    <property type="match status" value="1"/>
</dbReference>
<feature type="compositionally biased region" description="Acidic residues" evidence="3">
    <location>
        <begin position="145"/>
        <end position="156"/>
    </location>
</feature>
<dbReference type="EMBL" id="DXIE01000032">
    <property type="protein sequence ID" value="HIV62242.1"/>
    <property type="molecule type" value="Genomic_DNA"/>
</dbReference>
<comment type="similarity">
    <text evidence="1">Belongs to the zinc-associated anti-sigma factor (ZAS) superfamily. Anti-sigma-W factor family.</text>
</comment>
<feature type="transmembrane region" description="Helical" evidence="4">
    <location>
        <begin position="84"/>
        <end position="105"/>
    </location>
</feature>
<evidence type="ECO:0000256" key="3">
    <source>
        <dbReference type="SAM" id="MobiDB-lite"/>
    </source>
</evidence>
<dbReference type="InterPro" id="IPR041916">
    <property type="entry name" value="Anti_sigma_zinc_sf"/>
</dbReference>
<dbReference type="InterPro" id="IPR027383">
    <property type="entry name" value="Znf_put"/>
</dbReference>
<evidence type="ECO:0000313" key="6">
    <source>
        <dbReference type="EMBL" id="HIV62242.1"/>
    </source>
</evidence>
<comment type="caution">
    <text evidence="6">The sequence shown here is derived from an EMBL/GenBank/DDBJ whole genome shotgun (WGS) entry which is preliminary data.</text>
</comment>